<dbReference type="Pfam" id="PF20009">
    <property type="entry name" value="GEVED"/>
    <property type="match status" value="1"/>
</dbReference>
<dbReference type="Pfam" id="PF22680">
    <property type="entry name" value="Glyco_hydro_123_N_2"/>
    <property type="match status" value="1"/>
</dbReference>
<dbReference type="Pfam" id="PF13320">
    <property type="entry name" value="GH123_cat"/>
    <property type="match status" value="1"/>
</dbReference>
<comment type="caution">
    <text evidence="4">The sequence shown here is derived from an EMBL/GenBank/DDBJ whole genome shotgun (WGS) entry which is preliminary data.</text>
</comment>
<reference evidence="4" key="1">
    <citation type="submission" date="2020-10" db="EMBL/GenBank/DDBJ databases">
        <authorList>
            <person name="Gilroy R."/>
        </authorList>
    </citation>
    <scope>NUCLEOTIDE SEQUENCE</scope>
    <source>
        <strain evidence="4">G3-4614</strain>
    </source>
</reference>
<evidence type="ECO:0000259" key="3">
    <source>
        <dbReference type="Pfam" id="PF22680"/>
    </source>
</evidence>
<evidence type="ECO:0000313" key="4">
    <source>
        <dbReference type="EMBL" id="MBO8437662.1"/>
    </source>
</evidence>
<protein>
    <submittedName>
        <fullName evidence="4">DUF4091 domain-containing protein</fullName>
    </submittedName>
</protein>
<feature type="domain" description="Glycoside hydrolase 123 catalytic" evidence="1">
    <location>
        <begin position="97"/>
        <end position="408"/>
    </location>
</feature>
<dbReference type="InterPro" id="IPR053850">
    <property type="entry name" value="Glyco_hydro_123_N_2"/>
</dbReference>
<dbReference type="EMBL" id="JADIMW010000020">
    <property type="protein sequence ID" value="MBO8437662.1"/>
    <property type="molecule type" value="Genomic_DNA"/>
</dbReference>
<gene>
    <name evidence="4" type="ORF">IAC54_02025</name>
</gene>
<organism evidence="4 5">
    <name type="scientific">Candidatus Caccoplasma merdipullorum</name>
    <dbReference type="NCBI Taxonomy" id="2840718"/>
    <lineage>
        <taxon>Bacteria</taxon>
        <taxon>Pseudomonadati</taxon>
        <taxon>Bacteroidota</taxon>
        <taxon>Bacteroidia</taxon>
        <taxon>Bacteroidales</taxon>
        <taxon>Bacteroidaceae</taxon>
        <taxon>Bacteroidaceae incertae sedis</taxon>
        <taxon>Candidatus Caccoplasma</taxon>
    </lineage>
</organism>
<sequence length="706" mass="78485">MTDGYQGCGYPPSGLEPFLVPDVIDADMPKSIHACTVRPVWVTLEVPREADAGEYTLPLDVYDDVADTLVAALTLRVDINEHVLPLPADRSFDVDFWQQPYSVARYCGLEKWSDAHMEALRPYLKMLARAGQRVVTAILFYEPWGEQSNDKFDAMIATTLKSDGTWAYDYDVFDKYVELCAECGIDGQINCYSMVPRDMSFRYYDEAQGKEVCLAASTSSEEYSQLWIPFLRAFAEHLKEKGWYDKTCIAMDERGLDQMLDAYRVAQTAVPGIKMALAGNYHSELVELVYDYCLQFGQTFSEEELRMRRDKGFVSTTYVCCGNPAKPNIFTNNAPSDAAYLPVYALANGFDGFLHWSYMNWNDDPLRDSRWRMFAPGDTYCVYPGGRTSVRFERLTEGVQAVEKIGILRKEYSADGRVEELARLEELVAQFASGNVNQSSSAELVNHLQSLLNGSPLPPAEEITDYCEAVGDAYGNMKYIRYLSSVTASGAMEDWTHTASCAGDNGYALAGQTLKVLPGTTFTLRAVAAENDDDIRYCRVALFADWNRDLTFDISGGERIELVGKANQGNSELLDYTFHISVPENATPGLTRLRLSYSDAWVAEPDACGEMVKGFVFDIPLEVVDASAGMAAVHDEALFRWEGEVLCTSCPVHVSVYDMAGILIDRPSCMLSSYDTGGFMPGIYIVVLTTADGGGSTFKFVRGSAR</sequence>
<proteinExistence type="predicted"/>
<dbReference type="Proteomes" id="UP000823636">
    <property type="component" value="Unassembled WGS sequence"/>
</dbReference>
<feature type="domain" description="Glycoside hydrolase 123 N-terminal" evidence="3">
    <location>
        <begin position="1"/>
        <end position="61"/>
    </location>
</feature>
<reference evidence="4" key="2">
    <citation type="journal article" date="2021" name="PeerJ">
        <title>Extensive microbial diversity within the chicken gut microbiome revealed by metagenomics and culture.</title>
        <authorList>
            <person name="Gilroy R."/>
            <person name="Ravi A."/>
            <person name="Getino M."/>
            <person name="Pursley I."/>
            <person name="Horton D.L."/>
            <person name="Alikhan N.F."/>
            <person name="Baker D."/>
            <person name="Gharbi K."/>
            <person name="Hall N."/>
            <person name="Watson M."/>
            <person name="Adriaenssens E.M."/>
            <person name="Foster-Nyarko E."/>
            <person name="Jarju S."/>
            <person name="Secka A."/>
            <person name="Antonio M."/>
            <person name="Oren A."/>
            <person name="Chaudhuri R.R."/>
            <person name="La Ragione R."/>
            <person name="Hildebrand F."/>
            <person name="Pallen M.J."/>
        </authorList>
    </citation>
    <scope>NUCLEOTIDE SEQUENCE</scope>
    <source>
        <strain evidence="4">G3-4614</strain>
    </source>
</reference>
<feature type="domain" description="GEVED" evidence="2">
    <location>
        <begin position="540"/>
        <end position="614"/>
    </location>
</feature>
<evidence type="ECO:0000313" key="5">
    <source>
        <dbReference type="Proteomes" id="UP000823636"/>
    </source>
</evidence>
<name>A0A9D9H754_9BACT</name>
<evidence type="ECO:0000259" key="2">
    <source>
        <dbReference type="Pfam" id="PF20009"/>
    </source>
</evidence>
<dbReference type="InterPro" id="IPR025150">
    <property type="entry name" value="GH123_cat"/>
</dbReference>
<accession>A0A9D9H754</accession>
<dbReference type="InterPro" id="IPR045474">
    <property type="entry name" value="GEVED"/>
</dbReference>
<evidence type="ECO:0000259" key="1">
    <source>
        <dbReference type="Pfam" id="PF13320"/>
    </source>
</evidence>
<dbReference type="AlphaFoldDB" id="A0A9D9H754"/>